<evidence type="ECO:0000313" key="3">
    <source>
        <dbReference type="Proteomes" id="UP000095672"/>
    </source>
</evidence>
<keyword evidence="1" id="KW-1133">Transmembrane helix</keyword>
<feature type="transmembrane region" description="Helical" evidence="1">
    <location>
        <begin position="64"/>
        <end position="82"/>
    </location>
</feature>
<keyword evidence="1" id="KW-0812">Transmembrane</keyword>
<sequence>MVKLILWLLGLAILGLSIAVIVQPHLARNLSERLNETGYAVSAWGRIVVGLILLLIADTRAWNILFNALGVLLVLAGAYMLFIGFERSKALAIKIAHGSENFLRISGAVGVLLGLLLLSAS</sequence>
<dbReference type="EMBL" id="CP014143">
    <property type="protein sequence ID" value="AOS96079.1"/>
    <property type="molecule type" value="Genomic_DNA"/>
</dbReference>
<feature type="transmembrane region" description="Helical" evidence="1">
    <location>
        <begin position="102"/>
        <end position="120"/>
    </location>
</feature>
<dbReference type="STRING" id="1769779.AUP74_00609"/>
<accession>A0A1C9W4K6</accession>
<dbReference type="AlphaFoldDB" id="A0A1C9W4K6"/>
<keyword evidence="1" id="KW-0472">Membrane</keyword>
<reference evidence="3" key="1">
    <citation type="submission" date="2016-01" db="EMBL/GenBank/DDBJ databases">
        <title>Complete genome sequence of Microbulbifer sp. CCB-MM1, a halophile isolated from Matang Mangrove Forest, Perak.</title>
        <authorList>
            <person name="Moh T.H."/>
            <person name="Dinesh B."/>
            <person name="Lau N.-S."/>
            <person name="Go F."/>
            <person name="Alexander Chong S.-C."/>
        </authorList>
    </citation>
    <scope>NUCLEOTIDE SEQUENCE [LARGE SCALE GENOMIC DNA]</scope>
    <source>
        <strain evidence="3">CCB-MM1</strain>
    </source>
</reference>
<dbReference type="RefSeq" id="WP_069946261.1">
    <property type="nucleotide sequence ID" value="NZ_CP014143.1"/>
</dbReference>
<organism evidence="2 3">
    <name type="scientific">Microbulbifer aggregans</name>
    <dbReference type="NCBI Taxonomy" id="1769779"/>
    <lineage>
        <taxon>Bacteria</taxon>
        <taxon>Pseudomonadati</taxon>
        <taxon>Pseudomonadota</taxon>
        <taxon>Gammaproteobacteria</taxon>
        <taxon>Cellvibrionales</taxon>
        <taxon>Microbulbiferaceae</taxon>
        <taxon>Microbulbifer</taxon>
    </lineage>
</organism>
<name>A0A1C9W4K6_9GAMM</name>
<dbReference type="Proteomes" id="UP000095672">
    <property type="component" value="Chromosome"/>
</dbReference>
<keyword evidence="3" id="KW-1185">Reference proteome</keyword>
<protein>
    <submittedName>
        <fullName evidence="2">Uncharacterized protein</fullName>
    </submittedName>
</protein>
<evidence type="ECO:0000256" key="1">
    <source>
        <dbReference type="SAM" id="Phobius"/>
    </source>
</evidence>
<feature type="transmembrane region" description="Helical" evidence="1">
    <location>
        <begin position="38"/>
        <end position="57"/>
    </location>
</feature>
<dbReference type="KEGG" id="micc:AUP74_00609"/>
<dbReference type="PATRIC" id="fig|1769779.3.peg.620"/>
<gene>
    <name evidence="2" type="ORF">AUP74_00609</name>
</gene>
<proteinExistence type="predicted"/>
<evidence type="ECO:0000313" key="2">
    <source>
        <dbReference type="EMBL" id="AOS96079.1"/>
    </source>
</evidence>